<organism evidence="1">
    <name type="scientific">Ostreococcus tauri</name>
    <name type="common">Marine green alga</name>
    <dbReference type="NCBI Taxonomy" id="70448"/>
    <lineage>
        <taxon>Eukaryota</taxon>
        <taxon>Viridiplantae</taxon>
        <taxon>Chlorophyta</taxon>
        <taxon>Mamiellophyceae</taxon>
        <taxon>Mamiellales</taxon>
        <taxon>Bathycoccaceae</taxon>
        <taxon>Ostreococcus</taxon>
    </lineage>
</organism>
<sequence length="204" mass="22973">MGLSRSAVVFSDPEFPYGSIQYSTFEEALSMVFKAVEQNHVLVAWRTANDADAESADMPLLAPHEHLLAEISRWTHAMEPEPNRYALFYQTEFFKSPIPSTKIRVMDYLNDPTLQKWESVRSLPVFKNRRVWEVLYLFGQSASTGSALSEERGVPSAETLSRALSNAVRLHNEDCQRRIDVLTEQLARSGYGVKGSGECLGVIN</sequence>
<protein>
    <submittedName>
        <fullName evidence="1">Uncharacterized protein</fullName>
    </submittedName>
</protein>
<dbReference type="EMBL" id="KZ155803">
    <property type="protein sequence ID" value="OUS44774.1"/>
    <property type="molecule type" value="Genomic_DNA"/>
</dbReference>
<accession>A0A1Y5I975</accession>
<reference evidence="1" key="1">
    <citation type="submission" date="2017-04" db="EMBL/GenBank/DDBJ databases">
        <title>Population genomics of picophytoplankton unveils novel chromosome hypervariability.</title>
        <authorList>
            <consortium name="DOE Joint Genome Institute"/>
            <person name="Blanc-Mathieu R."/>
            <person name="Krasovec M."/>
            <person name="Hebrard M."/>
            <person name="Yau S."/>
            <person name="Desgranges E."/>
            <person name="Martin J."/>
            <person name="Schackwitz W."/>
            <person name="Kuo A."/>
            <person name="Salin G."/>
            <person name="Donnadieu C."/>
            <person name="Desdevises Y."/>
            <person name="Sanchez-Ferandin S."/>
            <person name="Moreau H."/>
            <person name="Rivals E."/>
            <person name="Grigoriev I.V."/>
            <person name="Grimsley N."/>
            <person name="Eyre-Walker A."/>
            <person name="Piganeau G."/>
        </authorList>
    </citation>
    <scope>NUCLEOTIDE SEQUENCE [LARGE SCALE GENOMIC DNA]</scope>
    <source>
        <strain evidence="1">RCC 1115</strain>
    </source>
</reference>
<dbReference type="AlphaFoldDB" id="A0A1Y5I975"/>
<gene>
    <name evidence="1" type="ORF">BE221DRAFT_200740</name>
</gene>
<evidence type="ECO:0000313" key="1">
    <source>
        <dbReference type="EMBL" id="OUS44774.1"/>
    </source>
</evidence>
<proteinExistence type="predicted"/>
<dbReference type="Proteomes" id="UP000195557">
    <property type="component" value="Unassembled WGS sequence"/>
</dbReference>
<name>A0A1Y5I975_OSTTA</name>